<dbReference type="EMBL" id="JARGDN010000004">
    <property type="protein sequence ID" value="MDG9733406.1"/>
    <property type="molecule type" value="Genomic_DNA"/>
</dbReference>
<proteinExistence type="predicted"/>
<dbReference type="Proteomes" id="UP000321296">
    <property type="component" value="Chromosome"/>
</dbReference>
<sequence length="98" mass="11356">MNKSKYETYLYTGIIVEQNASGRYVPKKDAKPNIWRTGKHTKGKYVSFGQVFLTENNQTIAVIAVENLPFNQRHAYTPMQRWTSETVDNDLLLPYKKA</sequence>
<dbReference type="Pfam" id="PF24710">
    <property type="entry name" value="DUF7671"/>
    <property type="match status" value="1"/>
</dbReference>
<dbReference type="RefSeq" id="WP_010296169.1">
    <property type="nucleotide sequence ID" value="NZ_CP042383.1"/>
</dbReference>
<evidence type="ECO:0000313" key="3">
    <source>
        <dbReference type="EMBL" id="QEA42676.1"/>
    </source>
</evidence>
<reference evidence="3 4" key="1">
    <citation type="submission" date="2019-06" db="EMBL/GenBank/DDBJ databases">
        <title>Genome analyses of bacteria isolated from kimchi.</title>
        <authorList>
            <person name="Lee S."/>
            <person name="Ahn S."/>
            <person name="Roh S."/>
        </authorList>
    </citation>
    <scope>NUCLEOTIDE SEQUENCE [LARGE SCALE GENOMIC DNA]</scope>
    <source>
        <strain evidence="3 4">CBA3630</strain>
    </source>
</reference>
<evidence type="ECO:0000313" key="4">
    <source>
        <dbReference type="Proteomes" id="UP000321296"/>
    </source>
</evidence>
<gene>
    <name evidence="3" type="ORF">FGL85_09275</name>
    <name evidence="2" type="ORF">P1N92_04635</name>
</gene>
<keyword evidence="5" id="KW-1185">Reference proteome</keyword>
<organism evidence="3 4">
    <name type="scientific">Leuconostoc pseudomesenteroides</name>
    <dbReference type="NCBI Taxonomy" id="33968"/>
    <lineage>
        <taxon>Bacteria</taxon>
        <taxon>Bacillati</taxon>
        <taxon>Bacillota</taxon>
        <taxon>Bacilli</taxon>
        <taxon>Lactobacillales</taxon>
        <taxon>Lactobacillaceae</taxon>
        <taxon>Leuconostoc</taxon>
    </lineage>
</organism>
<dbReference type="InterPro" id="IPR056088">
    <property type="entry name" value="DUF7671"/>
</dbReference>
<evidence type="ECO:0000313" key="5">
    <source>
        <dbReference type="Proteomes" id="UP001529201"/>
    </source>
</evidence>
<dbReference type="AlphaFoldDB" id="A0A5B8T132"/>
<name>A0A5B8T132_LEUPS</name>
<dbReference type="Proteomes" id="UP001529201">
    <property type="component" value="Unassembled WGS sequence"/>
</dbReference>
<dbReference type="KEGG" id="lpse:FGL85_09275"/>
<evidence type="ECO:0000313" key="2">
    <source>
        <dbReference type="EMBL" id="MDG9733406.1"/>
    </source>
</evidence>
<evidence type="ECO:0000259" key="1">
    <source>
        <dbReference type="Pfam" id="PF24710"/>
    </source>
</evidence>
<reference evidence="2 5" key="2">
    <citation type="submission" date="2023-02" db="EMBL/GenBank/DDBJ databases">
        <title>Antimicrobial susceptibility testing and tentative epidemiological cut-off values for Lactobacillaceae family species intended for ingestion.</title>
        <authorList>
            <person name="Noehr-Meldgaard K."/>
            <person name="Struve C."/>
            <person name="Ingmer H."/>
            <person name="Koza A."/>
            <person name="Al-Nakeeb K."/>
            <person name="Agersoe Y."/>
        </authorList>
    </citation>
    <scope>NUCLEOTIDE SEQUENCE [LARGE SCALE GENOMIC DNA]</scope>
    <source>
        <strain evidence="2 5">DSM 20193</strain>
    </source>
</reference>
<dbReference type="GeneID" id="64345047"/>
<accession>A0A5B8T132</accession>
<protein>
    <recommendedName>
        <fullName evidence="1">DUF7671 domain-containing protein</fullName>
    </recommendedName>
</protein>
<feature type="domain" description="DUF7671" evidence="1">
    <location>
        <begin position="3"/>
        <end position="92"/>
    </location>
</feature>
<dbReference type="EMBL" id="CP042383">
    <property type="protein sequence ID" value="QEA42676.1"/>
    <property type="molecule type" value="Genomic_DNA"/>
</dbReference>